<evidence type="ECO:0000256" key="9">
    <source>
        <dbReference type="ARBA" id="ARBA00023157"/>
    </source>
</evidence>
<dbReference type="PROSITE" id="PS00141">
    <property type="entry name" value="ASP_PROTEASE"/>
    <property type="match status" value="2"/>
</dbReference>
<evidence type="ECO:0000256" key="6">
    <source>
        <dbReference type="ARBA" id="ARBA00022750"/>
    </source>
</evidence>
<dbReference type="InterPro" id="IPR034164">
    <property type="entry name" value="Pepsin-like_dom"/>
</dbReference>
<dbReference type="PANTHER" id="PTHR47966:SF65">
    <property type="entry name" value="ASPARTIC-TYPE ENDOPEPTIDASE"/>
    <property type="match status" value="1"/>
</dbReference>
<organism evidence="14 15">
    <name type="scientific">Parasitella parasitica</name>
    <dbReference type="NCBI Taxonomy" id="35722"/>
    <lineage>
        <taxon>Eukaryota</taxon>
        <taxon>Fungi</taxon>
        <taxon>Fungi incertae sedis</taxon>
        <taxon>Mucoromycota</taxon>
        <taxon>Mucoromycotina</taxon>
        <taxon>Mucoromycetes</taxon>
        <taxon>Mucorales</taxon>
        <taxon>Mucorineae</taxon>
        <taxon>Mucoraceae</taxon>
        <taxon>Parasitella</taxon>
    </lineage>
</organism>
<dbReference type="MEROPS" id="A01.013"/>
<keyword evidence="9 11" id="KW-1015">Disulfide bond</keyword>
<dbReference type="InterPro" id="IPR021109">
    <property type="entry name" value="Peptidase_aspartic_dom_sf"/>
</dbReference>
<keyword evidence="4 12" id="KW-0645">Protease</keyword>
<keyword evidence="8" id="KW-0865">Zymogen</keyword>
<dbReference type="CDD" id="cd05471">
    <property type="entry name" value="pepsin_like"/>
    <property type="match status" value="1"/>
</dbReference>
<dbReference type="InterPro" id="IPR033121">
    <property type="entry name" value="PEPTIDASE_A1"/>
</dbReference>
<dbReference type="InterPro" id="IPR001969">
    <property type="entry name" value="Aspartic_peptidase_AS"/>
</dbReference>
<evidence type="ECO:0000256" key="5">
    <source>
        <dbReference type="ARBA" id="ARBA00022729"/>
    </source>
</evidence>
<protein>
    <recommendedName>
        <fullName evidence="3">rhizopuspepsin</fullName>
        <ecNumber evidence="3">3.4.23.21</ecNumber>
    </recommendedName>
</protein>
<keyword evidence="7 12" id="KW-0378">Hydrolase</keyword>
<evidence type="ECO:0000256" key="4">
    <source>
        <dbReference type="ARBA" id="ARBA00022670"/>
    </source>
</evidence>
<dbReference type="OrthoDB" id="771136at2759"/>
<dbReference type="PANTHER" id="PTHR47966">
    <property type="entry name" value="BETA-SITE APP-CLEAVING ENZYME, ISOFORM A-RELATED"/>
    <property type="match status" value="1"/>
</dbReference>
<feature type="disulfide bond" evidence="11">
    <location>
        <begin position="64"/>
        <end position="69"/>
    </location>
</feature>
<dbReference type="FunFam" id="2.40.70.10:FF:000008">
    <property type="entry name" value="Cathepsin D"/>
    <property type="match status" value="1"/>
</dbReference>
<dbReference type="PROSITE" id="PS51767">
    <property type="entry name" value="PEPTIDASE_A1"/>
    <property type="match status" value="1"/>
</dbReference>
<accession>A0A0B7MWY8</accession>
<comment type="similarity">
    <text evidence="2 12">Belongs to the peptidase A1 family.</text>
</comment>
<dbReference type="EMBL" id="LN719426">
    <property type="protein sequence ID" value="CEP07795.1"/>
    <property type="molecule type" value="Genomic_DNA"/>
</dbReference>
<dbReference type="Pfam" id="PF00026">
    <property type="entry name" value="Asp"/>
    <property type="match status" value="1"/>
</dbReference>
<dbReference type="SUPFAM" id="SSF50630">
    <property type="entry name" value="Acid proteases"/>
    <property type="match status" value="1"/>
</dbReference>
<evidence type="ECO:0000256" key="2">
    <source>
        <dbReference type="ARBA" id="ARBA00007447"/>
    </source>
</evidence>
<sequence length="380" mass="41859">MRLPLIKRSTARNRKRSAASSKYTLYDQDQIEYLTKVNIGTPPQEFLVTIDTGSADLWVPSHLCPHDECPYIKFQENKSSTYASMDLTFSIQYGAGSIKGTYAKETVSLAAETNQKTEGQPIGLVSSAKDDIISSSTEANGILGLAFPALTANSDTDQAYEPFVFNLASQKLISEPVFAISLNQEQMMIGGIDREQYIGDVHYVPVVKNRNPKTNKLDYTFWSVDLENVAVNNRNSGIITKEKRKPVILDTGTTLSYVNKQLADEIVKAFTNKTSVSVDLSSNLYKVDCGLKDSGVKVELSFSTASDQAVRLQVDAQELVLPPIGTDDLECAFGITYHFDEADTFVFGGSILRSAYFVYDMGQRRVGLATAINSISQIKI</sequence>
<keyword evidence="5" id="KW-0732">Signal</keyword>
<name>A0A0B7MWY8_9FUNG</name>
<feature type="domain" description="Peptidase A1" evidence="13">
    <location>
        <begin position="33"/>
        <end position="369"/>
    </location>
</feature>
<evidence type="ECO:0000313" key="14">
    <source>
        <dbReference type="EMBL" id="CEP07795.1"/>
    </source>
</evidence>
<evidence type="ECO:0000313" key="15">
    <source>
        <dbReference type="Proteomes" id="UP000054107"/>
    </source>
</evidence>
<comment type="catalytic activity">
    <reaction evidence="1">
        <text>Hydrolysis of proteins with broad specificity similar to that of pepsin A, preferring hydrophobic residues at P1 and P1'. Clots milk and activates trypsinogen. Does not cleave 4-Gln-|-His-5, but does cleave 10-His-|-Leu-11 and 12-Val-|-Glu-13 in B chain of insulin.</text>
        <dbReference type="EC" id="3.4.23.21"/>
    </reaction>
</comment>
<evidence type="ECO:0000256" key="10">
    <source>
        <dbReference type="PIRSR" id="PIRSR601461-1"/>
    </source>
</evidence>
<evidence type="ECO:0000256" key="1">
    <source>
        <dbReference type="ARBA" id="ARBA00001130"/>
    </source>
</evidence>
<dbReference type="PRINTS" id="PR00792">
    <property type="entry name" value="PEPSIN"/>
</dbReference>
<evidence type="ECO:0000256" key="11">
    <source>
        <dbReference type="PIRSR" id="PIRSR601461-2"/>
    </source>
</evidence>
<dbReference type="STRING" id="35722.A0A0B7MWY8"/>
<keyword evidence="15" id="KW-1185">Reference proteome</keyword>
<dbReference type="InterPro" id="IPR001461">
    <property type="entry name" value="Aspartic_peptidase_A1"/>
</dbReference>
<feature type="active site" evidence="10">
    <location>
        <position position="250"/>
    </location>
</feature>
<evidence type="ECO:0000256" key="7">
    <source>
        <dbReference type="ARBA" id="ARBA00022801"/>
    </source>
</evidence>
<feature type="disulfide bond" evidence="11">
    <location>
        <begin position="289"/>
        <end position="331"/>
    </location>
</feature>
<proteinExistence type="inferred from homology"/>
<evidence type="ECO:0000256" key="12">
    <source>
        <dbReference type="RuleBase" id="RU000454"/>
    </source>
</evidence>
<reference evidence="14 15" key="1">
    <citation type="submission" date="2014-09" db="EMBL/GenBank/DDBJ databases">
        <authorList>
            <person name="Ellenberger Sabrina"/>
        </authorList>
    </citation>
    <scope>NUCLEOTIDE SEQUENCE [LARGE SCALE GENOMIC DNA]</scope>
    <source>
        <strain evidence="14 15">CBS 412.66</strain>
    </source>
</reference>
<dbReference type="AlphaFoldDB" id="A0A0B7MWY8"/>
<keyword evidence="6 12" id="KW-0064">Aspartyl protease</keyword>
<dbReference type="Gene3D" id="2.40.70.10">
    <property type="entry name" value="Acid Proteases"/>
    <property type="match status" value="2"/>
</dbReference>
<dbReference type="GO" id="GO:0004190">
    <property type="term" value="F:aspartic-type endopeptidase activity"/>
    <property type="evidence" value="ECO:0007669"/>
    <property type="project" value="UniProtKB-KW"/>
</dbReference>
<dbReference type="EC" id="3.4.23.21" evidence="3"/>
<gene>
    <name evidence="14" type="primary">PARPA_01103.1 scaffold 1359</name>
</gene>
<dbReference type="GO" id="GO:0006508">
    <property type="term" value="P:proteolysis"/>
    <property type="evidence" value="ECO:0007669"/>
    <property type="project" value="UniProtKB-KW"/>
</dbReference>
<evidence type="ECO:0000256" key="3">
    <source>
        <dbReference type="ARBA" id="ARBA00013205"/>
    </source>
</evidence>
<dbReference type="Proteomes" id="UP000054107">
    <property type="component" value="Unassembled WGS sequence"/>
</dbReference>
<evidence type="ECO:0000256" key="8">
    <source>
        <dbReference type="ARBA" id="ARBA00023145"/>
    </source>
</evidence>
<feature type="active site" evidence="10">
    <location>
        <position position="51"/>
    </location>
</feature>
<evidence type="ECO:0000259" key="13">
    <source>
        <dbReference type="PROSITE" id="PS51767"/>
    </source>
</evidence>